<dbReference type="AlphaFoldDB" id="A0AA38RQB8"/>
<feature type="compositionally biased region" description="Basic and acidic residues" evidence="1">
    <location>
        <begin position="296"/>
        <end position="311"/>
    </location>
</feature>
<evidence type="ECO:0000256" key="1">
    <source>
        <dbReference type="SAM" id="MobiDB-lite"/>
    </source>
</evidence>
<comment type="caution">
    <text evidence="2">The sequence shown here is derived from an EMBL/GenBank/DDBJ whole genome shotgun (WGS) entry which is preliminary data.</text>
</comment>
<reference evidence="2" key="1">
    <citation type="submission" date="2022-07" db="EMBL/GenBank/DDBJ databases">
        <title>Fungi with potential for degradation of polypropylene.</title>
        <authorList>
            <person name="Gostincar C."/>
        </authorList>
    </citation>
    <scope>NUCLEOTIDE SEQUENCE</scope>
    <source>
        <strain evidence="2">EXF-13308</strain>
    </source>
</reference>
<dbReference type="CDD" id="cd20273">
    <property type="entry name" value="Complex1_LYR_unchar"/>
    <property type="match status" value="1"/>
</dbReference>
<evidence type="ECO:0000313" key="3">
    <source>
        <dbReference type="Proteomes" id="UP001174694"/>
    </source>
</evidence>
<proteinExistence type="predicted"/>
<sequence>MPAFFVPARSSRHRTACFALYRALLRQVPNIHLPDDIATGWGNVNPIKYLIRAGFRRNRADTSPRLVTAALTSGYRLLGLLSSVRDTSSAGHRSVIAFLGERLVRYRRHLADHPRRTPAPLRPRAPPLLSRLPVDEGARPVYVPLTRPLPLSEIRGGVRKVPKLAHTNGVPFLRLGKPQSPALGRALGRRKEEQQGWITLAQQLHESGRPDAAEEDRWEDIVQRQMRQDDETSVADSDAGGLVADERADASTKYTHAVQLSIDRLYEKLNEQREDMVARAAAMMRIVDAEQALAEKEAKERLERQRTRQPDPHSSAPLDG</sequence>
<accession>A0AA38RQB8</accession>
<organism evidence="2 3">
    <name type="scientific">Pleurostoma richardsiae</name>
    <dbReference type="NCBI Taxonomy" id="41990"/>
    <lineage>
        <taxon>Eukaryota</taxon>
        <taxon>Fungi</taxon>
        <taxon>Dikarya</taxon>
        <taxon>Ascomycota</taxon>
        <taxon>Pezizomycotina</taxon>
        <taxon>Sordariomycetes</taxon>
        <taxon>Sordariomycetidae</taxon>
        <taxon>Calosphaeriales</taxon>
        <taxon>Pleurostomataceae</taxon>
        <taxon>Pleurostoma</taxon>
    </lineage>
</organism>
<dbReference type="EMBL" id="JANBVO010000017">
    <property type="protein sequence ID" value="KAJ9144109.1"/>
    <property type="molecule type" value="Genomic_DNA"/>
</dbReference>
<dbReference type="Proteomes" id="UP001174694">
    <property type="component" value="Unassembled WGS sequence"/>
</dbReference>
<protein>
    <submittedName>
        <fullName evidence="2">Uncharacterized protein</fullName>
    </submittedName>
</protein>
<keyword evidence="3" id="KW-1185">Reference proteome</keyword>
<name>A0AA38RQB8_9PEZI</name>
<dbReference type="InterPro" id="IPR046896">
    <property type="entry name" value="Cup1-like_N"/>
</dbReference>
<feature type="region of interest" description="Disordered" evidence="1">
    <location>
        <begin position="296"/>
        <end position="320"/>
    </location>
</feature>
<evidence type="ECO:0000313" key="2">
    <source>
        <dbReference type="EMBL" id="KAJ9144109.1"/>
    </source>
</evidence>
<gene>
    <name evidence="2" type="ORF">NKR23_g6212</name>
</gene>